<dbReference type="SUPFAM" id="SSF53649">
    <property type="entry name" value="Alkaline phosphatase-like"/>
    <property type="match status" value="1"/>
</dbReference>
<dbReference type="RefSeq" id="WP_015326779.1">
    <property type="nucleotide sequence ID" value="NC_019978.1"/>
</dbReference>
<dbReference type="InterPro" id="IPR017850">
    <property type="entry name" value="Alkaline_phosphatase_core_sf"/>
</dbReference>
<gene>
    <name evidence="1" type="ordered locus">Halha_1100</name>
</gene>
<dbReference type="Pfam" id="PF08665">
    <property type="entry name" value="PglZ"/>
    <property type="match status" value="1"/>
</dbReference>
<dbReference type="HOGENOM" id="CLU_017500_0_0_9"/>
<dbReference type="AlphaFoldDB" id="L0K9L0"/>
<dbReference type="eggNOG" id="COG1524">
    <property type="taxonomic scope" value="Bacteria"/>
</dbReference>
<evidence type="ECO:0000313" key="2">
    <source>
        <dbReference type="Proteomes" id="UP000010880"/>
    </source>
</evidence>
<dbReference type="KEGG" id="hhl:Halha_1100"/>
<keyword evidence="2" id="KW-1185">Reference proteome</keyword>
<accession>L0K9L0</accession>
<evidence type="ECO:0000313" key="1">
    <source>
        <dbReference type="EMBL" id="AGB41054.1"/>
    </source>
</evidence>
<protein>
    <submittedName>
        <fullName evidence="1">TIGR02687 family protein</fullName>
    </submittedName>
</protein>
<sequence>MELEQIEKILTEKFNQPLTEEKDRQIIFWYDAEGDFKEDIDRLQVANAKIWKLTGDNKFATKYQLEVKDQESNYLVYASYPQPDYREDWLLDISSYADDFTADKVTVIMKDFGVEDPSLRPVFKKYKKFFNNKRRYNRLLDYDIEDYTERKLDTAIISAVCKLKATDLEEAVKKVLMNSLTNDQNKWLTKIKKFANEDKFWELIENKYGYLAEDKDLADLMALLTVTNLEHDLNVTLPEEWSDYLSYKDNNCIVFIDHWMNHSSQAEVYDNLSTEIETKLNLQEYITNWELEDFLECDTFKSFDTAIIDRIVDNLLNDIDDFKRYQDIISLRRTKHWYPEFEEVYEAIYWAVELFKQAKEQSIRQIKATDFFNKYTEKYYLFDQAYRKFYSTYDQAKNKSLLRELRDKVENLYTNSYLHELSINWSNSVDQELKESWPLGGITQQQEFYQEFIADKSERTFVIISDALRYEVAQEFSQKLNNRLKGTTELYAMQGSLPSYTKLGMASLLPHQELNINQQGQISVDGISSQGLKNREKILAEKEPDSTVITYEELVELSRSELRERMKGTQVVYIYHNEIDAKGDHATTEKEVFSAVENTFTQLDTILRILKHSLSATHVYITADHGFIYRRRALESSDKTERLKSDLIERKRRFIISDQQVEPDGTLSVNLDYIFGEDSNLQALVPRGVNRFTLQGPGQNYVHGGAALQEIVIPVVQFRNDRSKESDNEVNKVEVKLTSITRELTNNISYLDFFQTEKVAEKLIPRRLKLYFTDESGEKISNENIIIADSNSSEPNQRSFKEKFTLKNREYSREEDYYLVMIDQENNQVYKEIKFSINLL</sequence>
<reference evidence="2" key="1">
    <citation type="submission" date="2012-02" db="EMBL/GenBank/DDBJ databases">
        <title>The complete genome of Halobacteroides halobius DSM 5150.</title>
        <authorList>
            <person name="Lucas S."/>
            <person name="Copeland A."/>
            <person name="Lapidus A."/>
            <person name="Glavina del Rio T."/>
            <person name="Dalin E."/>
            <person name="Tice H."/>
            <person name="Bruce D."/>
            <person name="Goodwin L."/>
            <person name="Pitluck S."/>
            <person name="Peters L."/>
            <person name="Mikhailova N."/>
            <person name="Gu W."/>
            <person name="Kyrpides N."/>
            <person name="Mavromatis K."/>
            <person name="Ivanova N."/>
            <person name="Brettin T."/>
            <person name="Detter J.C."/>
            <person name="Han C."/>
            <person name="Larimer F."/>
            <person name="Land M."/>
            <person name="Hauser L."/>
            <person name="Markowitz V."/>
            <person name="Cheng J.-F."/>
            <person name="Hugenholtz P."/>
            <person name="Woyke T."/>
            <person name="Wu D."/>
            <person name="Tindall B."/>
            <person name="Pomrenke H."/>
            <person name="Brambilla E."/>
            <person name="Klenk H.-P."/>
            <person name="Eisen J.A."/>
        </authorList>
    </citation>
    <scope>NUCLEOTIDE SEQUENCE [LARGE SCALE GENOMIC DNA]</scope>
    <source>
        <strain evidence="2">ATCC 35273 / DSM 5150 / MD-1</strain>
    </source>
</reference>
<dbReference type="Proteomes" id="UP000010880">
    <property type="component" value="Chromosome"/>
</dbReference>
<dbReference type="InterPro" id="IPR014060">
    <property type="entry name" value="PglZ"/>
</dbReference>
<dbReference type="EMBL" id="CP003359">
    <property type="protein sequence ID" value="AGB41054.1"/>
    <property type="molecule type" value="Genomic_DNA"/>
</dbReference>
<organism evidence="1 2">
    <name type="scientific">Halobacteroides halobius (strain ATCC 35273 / DSM 5150 / MD-1)</name>
    <dbReference type="NCBI Taxonomy" id="748449"/>
    <lineage>
        <taxon>Bacteria</taxon>
        <taxon>Bacillati</taxon>
        <taxon>Bacillota</taxon>
        <taxon>Clostridia</taxon>
        <taxon>Halanaerobiales</taxon>
        <taxon>Halobacteroidaceae</taxon>
        <taxon>Halobacteroides</taxon>
    </lineage>
</organism>
<dbReference type="PATRIC" id="fig|748449.3.peg.1056"/>
<dbReference type="NCBIfam" id="TIGR02687">
    <property type="entry name" value="BREX-1 system phosphatase PglZ type A"/>
    <property type="match status" value="1"/>
</dbReference>
<dbReference type="STRING" id="748449.Halha_1100"/>
<name>L0K9L0_HALHC</name>
<dbReference type="OrthoDB" id="9769734at2"/>
<proteinExistence type="predicted"/>